<dbReference type="InterPro" id="IPR001387">
    <property type="entry name" value="Cro/C1-type_HTH"/>
</dbReference>
<dbReference type="eggNOG" id="COG2944">
    <property type="taxonomic scope" value="Bacteria"/>
</dbReference>
<dbReference type="PROSITE" id="PS50943">
    <property type="entry name" value="HTH_CROC1"/>
    <property type="match status" value="1"/>
</dbReference>
<dbReference type="CDD" id="cd00093">
    <property type="entry name" value="HTH_XRE"/>
    <property type="match status" value="1"/>
</dbReference>
<sequence>MGLENKVALIRHHLQLSQSQLATLMNVSVKTVQGWEGGRYAPNGGNEKLLQLLSANKEMKPMLEKYKNDSTFAPLERDPEQLTIMGVQMPSKEVYDELVFAITNQMYEGYEPTAEDVRHFRDHFGELTPASEIIKW</sequence>
<keyword evidence="3" id="KW-1185">Reference proteome</keyword>
<proteinExistence type="predicted"/>
<gene>
    <name evidence="2" type="ORF">L248_2321</name>
</gene>
<evidence type="ECO:0000313" key="3">
    <source>
        <dbReference type="Proteomes" id="UP000030647"/>
    </source>
</evidence>
<protein>
    <recommendedName>
        <fullName evidence="1">HTH cro/C1-type domain-containing protein</fullName>
    </recommendedName>
</protein>
<dbReference type="Proteomes" id="UP000030647">
    <property type="component" value="Unassembled WGS sequence"/>
</dbReference>
<dbReference type="InterPro" id="IPR010982">
    <property type="entry name" value="Lambda_DNA-bd_dom_sf"/>
</dbReference>
<organism evidence="2 3">
    <name type="scientific">Schleiferilactobacillus shenzhenensis LY-73</name>
    <dbReference type="NCBI Taxonomy" id="1231336"/>
    <lineage>
        <taxon>Bacteria</taxon>
        <taxon>Bacillati</taxon>
        <taxon>Bacillota</taxon>
        <taxon>Bacilli</taxon>
        <taxon>Lactobacillales</taxon>
        <taxon>Lactobacillaceae</taxon>
        <taxon>Schleiferilactobacillus</taxon>
    </lineage>
</organism>
<evidence type="ECO:0000259" key="1">
    <source>
        <dbReference type="PROSITE" id="PS50943"/>
    </source>
</evidence>
<dbReference type="Gene3D" id="1.10.260.40">
    <property type="entry name" value="lambda repressor-like DNA-binding domains"/>
    <property type="match status" value="1"/>
</dbReference>
<dbReference type="HOGENOM" id="CLU_1872839_0_0_9"/>
<dbReference type="GO" id="GO:0003677">
    <property type="term" value="F:DNA binding"/>
    <property type="evidence" value="ECO:0007669"/>
    <property type="project" value="InterPro"/>
</dbReference>
<name>U4TQA9_9LACO</name>
<reference evidence="3" key="1">
    <citation type="journal article" date="2013" name="Genome Announc.">
        <title>Whole-Genome Sequencing of Lactobacillus shenzhenensis Strain LY-73T.</title>
        <authorList>
            <person name="Lin Z."/>
            <person name="Liu Z."/>
            <person name="Yang R."/>
            <person name="Zou Y."/>
            <person name="Wan D."/>
            <person name="Chen J."/>
            <person name="Guo M."/>
            <person name="Zhao J."/>
            <person name="Fang C."/>
            <person name="Yang R."/>
            <person name="Liu F."/>
        </authorList>
    </citation>
    <scope>NUCLEOTIDE SEQUENCE [LARGE SCALE GENOMIC DNA]</scope>
    <source>
        <strain evidence="3">LY-73</strain>
    </source>
</reference>
<dbReference type="STRING" id="1231336.L248_2321"/>
<dbReference type="EMBL" id="KI271585">
    <property type="protein sequence ID" value="ERL65635.1"/>
    <property type="molecule type" value="Genomic_DNA"/>
</dbReference>
<feature type="domain" description="HTH cro/C1-type" evidence="1">
    <location>
        <begin position="7"/>
        <end position="43"/>
    </location>
</feature>
<evidence type="ECO:0000313" key="2">
    <source>
        <dbReference type="EMBL" id="ERL65635.1"/>
    </source>
</evidence>
<dbReference type="AlphaFoldDB" id="U4TQA9"/>
<dbReference type="SUPFAM" id="SSF47413">
    <property type="entry name" value="lambda repressor-like DNA-binding domains"/>
    <property type="match status" value="1"/>
</dbReference>
<accession>U4TQA9</accession>